<evidence type="ECO:0000313" key="4">
    <source>
        <dbReference type="EMBL" id="MDB9222894.1"/>
    </source>
</evidence>
<dbReference type="EMBL" id="JAQMRD010000007">
    <property type="protein sequence ID" value="MDB9222894.1"/>
    <property type="molecule type" value="Genomic_DNA"/>
</dbReference>
<feature type="transmembrane region" description="Helical" evidence="1">
    <location>
        <begin position="74"/>
        <end position="94"/>
    </location>
</feature>
<dbReference type="InterPro" id="IPR037185">
    <property type="entry name" value="EmrE-like"/>
</dbReference>
<evidence type="ECO:0000313" key="8">
    <source>
        <dbReference type="Proteomes" id="UP000283426"/>
    </source>
</evidence>
<gene>
    <name evidence="6" type="ORF">DWW24_10385</name>
    <name evidence="5" type="ORF">DWW57_13875</name>
    <name evidence="7" type="ORF">DXA53_11835</name>
    <name evidence="3" type="ORF">L0P03_10700</name>
    <name evidence="4" type="ORF">PN645_07715</name>
</gene>
<dbReference type="Proteomes" id="UP001199750">
    <property type="component" value="Unassembled WGS sequence"/>
</dbReference>
<dbReference type="EMBL" id="QSCO01000016">
    <property type="protein sequence ID" value="RGY05724.1"/>
    <property type="molecule type" value="Genomic_DNA"/>
</dbReference>
<proteinExistence type="predicted"/>
<keyword evidence="1" id="KW-1133">Transmembrane helix</keyword>
<keyword evidence="1" id="KW-0812">Transmembrane</keyword>
<dbReference type="GO" id="GO:0016020">
    <property type="term" value="C:membrane"/>
    <property type="evidence" value="ECO:0007669"/>
    <property type="project" value="InterPro"/>
</dbReference>
<evidence type="ECO:0000313" key="3">
    <source>
        <dbReference type="EMBL" id="MCG4960313.1"/>
    </source>
</evidence>
<feature type="transmembrane region" description="Helical" evidence="1">
    <location>
        <begin position="191"/>
        <end position="212"/>
    </location>
</feature>
<evidence type="ECO:0000313" key="10">
    <source>
        <dbReference type="Proteomes" id="UP000284434"/>
    </source>
</evidence>
<feature type="transmembrane region" description="Helical" evidence="1">
    <location>
        <begin position="224"/>
        <end position="243"/>
    </location>
</feature>
<organism evidence="6 8">
    <name type="scientific">Odoribacter splanchnicus</name>
    <dbReference type="NCBI Taxonomy" id="28118"/>
    <lineage>
        <taxon>Bacteria</taxon>
        <taxon>Pseudomonadati</taxon>
        <taxon>Bacteroidota</taxon>
        <taxon>Bacteroidia</taxon>
        <taxon>Bacteroidales</taxon>
        <taxon>Odoribacteraceae</taxon>
        <taxon>Odoribacter</taxon>
    </lineage>
</organism>
<dbReference type="EMBL" id="QRYW01000020">
    <property type="protein sequence ID" value="RGV26048.1"/>
    <property type="molecule type" value="Genomic_DNA"/>
</dbReference>
<feature type="transmembrane region" description="Helical" evidence="1">
    <location>
        <begin position="159"/>
        <end position="176"/>
    </location>
</feature>
<dbReference type="AlphaFoldDB" id="A0A1Y3Y678"/>
<evidence type="ECO:0000313" key="6">
    <source>
        <dbReference type="EMBL" id="RGV26048.1"/>
    </source>
</evidence>
<accession>A0A1Y3Y678</accession>
<dbReference type="PANTHER" id="PTHR22911:SF137">
    <property type="entry name" value="SOLUTE CARRIER FAMILY 35 MEMBER G2-RELATED"/>
    <property type="match status" value="1"/>
</dbReference>
<dbReference type="Proteomes" id="UP000284243">
    <property type="component" value="Unassembled WGS sequence"/>
</dbReference>
<comment type="caution">
    <text evidence="6">The sequence shown here is derived from an EMBL/GenBank/DDBJ whole genome shotgun (WGS) entry which is preliminary data.</text>
</comment>
<feature type="domain" description="EamA" evidence="2">
    <location>
        <begin position="158"/>
        <end position="295"/>
    </location>
</feature>
<reference evidence="3" key="2">
    <citation type="submission" date="2022-01" db="EMBL/GenBank/DDBJ databases">
        <title>Collection of gut derived symbiotic bacterial strains cultured from healthy donors.</title>
        <authorList>
            <person name="Lin H."/>
            <person name="Kohout C."/>
            <person name="Waligurski E."/>
            <person name="Pamer E.G."/>
        </authorList>
    </citation>
    <scope>NUCLEOTIDE SEQUENCE</scope>
    <source>
        <strain evidence="3">DFI.1.149</strain>
    </source>
</reference>
<keyword evidence="1" id="KW-0472">Membrane</keyword>
<dbReference type="PANTHER" id="PTHR22911">
    <property type="entry name" value="ACYL-MALONYL CONDENSING ENZYME-RELATED"/>
    <property type="match status" value="1"/>
</dbReference>
<dbReference type="InterPro" id="IPR000620">
    <property type="entry name" value="EamA_dom"/>
</dbReference>
<dbReference type="Pfam" id="PF00892">
    <property type="entry name" value="EamA"/>
    <property type="match status" value="2"/>
</dbReference>
<sequence>MWLLLAFVSATLLGLYDVVKKISLERNAVIPVLFLNIFFCCLLFLPVVLLSALAPDMMRNTLLFLPAIGSEGHFLLFLKAVIVLASWIFAYFSLKHLPITIASPIKATQPILTLLGALLVFGERLNIWQWAGVLTAVISLFLLSRSGKKEGIRFAHNKWIYFMILAVVTGSVSGLYDKYLMTCLDRMNVQVWYNFYQLAIMGVILFTLWYPGRKKSTPFQWRNTIPFISILLVLADFVYFYALSYEDSMISIISLVRRSGVVVSFIAGAIWFKERNLKAKFIDLLLVLAGMYLIYLGTR</sequence>
<dbReference type="EMBL" id="JAKNDN010000019">
    <property type="protein sequence ID" value="MCG4960313.1"/>
    <property type="molecule type" value="Genomic_DNA"/>
</dbReference>
<dbReference type="Proteomes" id="UP000284434">
    <property type="component" value="Unassembled WGS sequence"/>
</dbReference>
<name>A0A1Y3Y678_9BACT</name>
<evidence type="ECO:0000313" key="5">
    <source>
        <dbReference type="EMBL" id="RGU55057.1"/>
    </source>
</evidence>
<dbReference type="Gene3D" id="1.10.3730.20">
    <property type="match status" value="1"/>
</dbReference>
<evidence type="ECO:0000313" key="9">
    <source>
        <dbReference type="Proteomes" id="UP000284243"/>
    </source>
</evidence>
<dbReference type="RefSeq" id="WP_013610736.1">
    <property type="nucleotide sequence ID" value="NZ_BAABYK010000001.1"/>
</dbReference>
<feature type="transmembrane region" description="Helical" evidence="1">
    <location>
        <begin position="30"/>
        <end position="53"/>
    </location>
</feature>
<evidence type="ECO:0000259" key="2">
    <source>
        <dbReference type="Pfam" id="PF00892"/>
    </source>
</evidence>
<feature type="transmembrane region" description="Helical" evidence="1">
    <location>
        <begin position="127"/>
        <end position="147"/>
    </location>
</feature>
<feature type="transmembrane region" description="Helical" evidence="1">
    <location>
        <begin position="249"/>
        <end position="272"/>
    </location>
</feature>
<reference evidence="4" key="3">
    <citation type="submission" date="2023-01" db="EMBL/GenBank/DDBJ databases">
        <title>Human gut microbiome strain richness.</title>
        <authorList>
            <person name="Chen-Liaw A."/>
        </authorList>
    </citation>
    <scope>NUCLEOTIDE SEQUENCE</scope>
    <source>
        <strain evidence="4">RTP21484st1_B7_RTP21484_190118</strain>
    </source>
</reference>
<feature type="transmembrane region" description="Helical" evidence="1">
    <location>
        <begin position="281"/>
        <end position="298"/>
    </location>
</feature>
<dbReference type="Proteomes" id="UP000283426">
    <property type="component" value="Unassembled WGS sequence"/>
</dbReference>
<evidence type="ECO:0000313" key="7">
    <source>
        <dbReference type="EMBL" id="RGY05724.1"/>
    </source>
</evidence>
<feature type="domain" description="EamA" evidence="2">
    <location>
        <begin position="2"/>
        <end position="144"/>
    </location>
</feature>
<dbReference type="GeneID" id="61273645"/>
<dbReference type="EMBL" id="QRYC01000022">
    <property type="protein sequence ID" value="RGU55057.1"/>
    <property type="molecule type" value="Genomic_DNA"/>
</dbReference>
<dbReference type="OMA" id="FGMKHLP"/>
<evidence type="ECO:0000256" key="1">
    <source>
        <dbReference type="SAM" id="Phobius"/>
    </source>
</evidence>
<dbReference type="SUPFAM" id="SSF103481">
    <property type="entry name" value="Multidrug resistance efflux transporter EmrE"/>
    <property type="match status" value="2"/>
</dbReference>
<dbReference type="Proteomes" id="UP001212263">
    <property type="component" value="Unassembled WGS sequence"/>
</dbReference>
<reference evidence="8 9" key="1">
    <citation type="submission" date="2018-08" db="EMBL/GenBank/DDBJ databases">
        <title>A genome reference for cultivated species of the human gut microbiota.</title>
        <authorList>
            <person name="Zou Y."/>
            <person name="Xue W."/>
            <person name="Luo G."/>
        </authorList>
    </citation>
    <scope>NUCLEOTIDE SEQUENCE [LARGE SCALE GENOMIC DNA]</scope>
    <source>
        <strain evidence="6 8">AF14-6AC</strain>
        <strain evidence="5 9">AF16-14</strain>
        <strain evidence="7 10">OF03-11</strain>
    </source>
</reference>
<protein>
    <submittedName>
        <fullName evidence="6">DMT family transporter</fullName>
    </submittedName>
</protein>